<evidence type="ECO:0000313" key="2">
    <source>
        <dbReference type="Proteomes" id="UP000179245"/>
    </source>
</evidence>
<dbReference type="AlphaFoldDB" id="A0A1G2QNL4"/>
<proteinExistence type="predicted"/>
<dbReference type="Proteomes" id="UP000179245">
    <property type="component" value="Unassembled WGS sequence"/>
</dbReference>
<evidence type="ECO:0008006" key="3">
    <source>
        <dbReference type="Google" id="ProtNLM"/>
    </source>
</evidence>
<organism evidence="1 2">
    <name type="scientific">Candidatus Wildermuthbacteria bacterium GWA2_46_15</name>
    <dbReference type="NCBI Taxonomy" id="1802443"/>
    <lineage>
        <taxon>Bacteria</taxon>
        <taxon>Candidatus Wildermuthiibacteriota</taxon>
    </lineage>
</organism>
<dbReference type="SUPFAM" id="SSF82171">
    <property type="entry name" value="DPP6 N-terminal domain-like"/>
    <property type="match status" value="1"/>
</dbReference>
<dbReference type="EMBL" id="MHTO01000021">
    <property type="protein sequence ID" value="OHA62076.1"/>
    <property type="molecule type" value="Genomic_DNA"/>
</dbReference>
<gene>
    <name evidence="1" type="ORF">A2117_00340</name>
</gene>
<dbReference type="STRING" id="1802443.A2117_00340"/>
<accession>A0A1G2QNL4</accession>
<name>A0A1G2QNL4_9BACT</name>
<evidence type="ECO:0000313" key="1">
    <source>
        <dbReference type="EMBL" id="OHA62076.1"/>
    </source>
</evidence>
<protein>
    <recommendedName>
        <fullName evidence="3">PEGA domain-containing protein</fullName>
    </recommendedName>
</protein>
<comment type="caution">
    <text evidence="1">The sequence shown here is derived from an EMBL/GenBank/DDBJ whole genome shotgun (WGS) entry which is preliminary data.</text>
</comment>
<sequence>MTKRTRTFLFFACSIAFLIVTPTVLLYNQGYRLDLSTAQITKTGAFYFGVSPRGSDVFINGQLKKRTDFFFGSALIEELLPGNYLVEIKKEGYFPWKKNLEVKAMAVTEENDVVLFPEKTDFQIFAKGVERFFPSPSGKKALLQKKDSQGQYLTLFDFLGQNNVEKVFVREKDLYKKNGTVFFLDLQWSTDSQKILMRYAINEQEKIFWADTQQNPASPVALDFLKDFEKVDFSPDSPNGRKFLGLKEQTLFSGDLDSKRTTEILNHVLAFGSLEGKIYLLENSGFVFRIDNLAAAEKQKLNDVPLAIKDEVSYGLELSPSGLFLREADSLFFLDEKTKSFVEISESIRDFKISPDEEKLAYFNNSEISIYFLKERVGQPQKKAGDRILLARFSQKISQLYWLNNDYLIFVVGDKIKISEIDDRDQPNVVEIAELRNPQIFFKKDNKKASVLTEGNFLLSANLLP</sequence>
<reference evidence="1 2" key="1">
    <citation type="journal article" date="2016" name="Nat. Commun.">
        <title>Thousands of microbial genomes shed light on interconnected biogeochemical processes in an aquifer system.</title>
        <authorList>
            <person name="Anantharaman K."/>
            <person name="Brown C.T."/>
            <person name="Hug L.A."/>
            <person name="Sharon I."/>
            <person name="Castelle C.J."/>
            <person name="Probst A.J."/>
            <person name="Thomas B.C."/>
            <person name="Singh A."/>
            <person name="Wilkins M.J."/>
            <person name="Karaoz U."/>
            <person name="Brodie E.L."/>
            <person name="Williams K.H."/>
            <person name="Hubbard S.S."/>
            <person name="Banfield J.F."/>
        </authorList>
    </citation>
    <scope>NUCLEOTIDE SEQUENCE [LARGE SCALE GENOMIC DNA]</scope>
</reference>